<dbReference type="RefSeq" id="XP_011498269.1">
    <property type="nucleotide sequence ID" value="XM_011499967.1"/>
</dbReference>
<evidence type="ECO:0000313" key="2">
    <source>
        <dbReference type="Proteomes" id="UP000695007"/>
    </source>
</evidence>
<dbReference type="CDD" id="cd06547">
    <property type="entry name" value="GH85_ENGase"/>
    <property type="match status" value="1"/>
</dbReference>
<gene>
    <name evidence="3" type="primary">LOC105362506</name>
</gene>
<reference evidence="3" key="1">
    <citation type="submission" date="2025-08" db="UniProtKB">
        <authorList>
            <consortium name="RefSeq"/>
        </authorList>
    </citation>
    <scope>IDENTIFICATION</scope>
</reference>
<dbReference type="GO" id="GO:0005829">
    <property type="term" value="C:cytosol"/>
    <property type="evidence" value="ECO:0007669"/>
    <property type="project" value="UniProtKB-SubCell"/>
</dbReference>
<dbReference type="InterPro" id="IPR032979">
    <property type="entry name" value="ENGase"/>
</dbReference>
<protein>
    <submittedName>
        <fullName evidence="3">Cytosolic endo-beta-N-acetylglucosaminidase</fullName>
    </submittedName>
</protein>
<dbReference type="InterPro" id="IPR005201">
    <property type="entry name" value="TIM_ENGase"/>
</dbReference>
<dbReference type="CTD" id="64772"/>
<name>A0AAJ7DVT7_9HYME</name>
<keyword evidence="2" id="KW-1185">Reference proteome</keyword>
<evidence type="ECO:0000259" key="1">
    <source>
        <dbReference type="Pfam" id="PF03644"/>
    </source>
</evidence>
<accession>A0AAJ7DVT7</accession>
<dbReference type="Proteomes" id="UP000695007">
    <property type="component" value="Unplaced"/>
</dbReference>
<dbReference type="PANTHER" id="PTHR13246">
    <property type="entry name" value="ENDO BETA N-ACETYLGLUCOSAMINIDASE"/>
    <property type="match status" value="1"/>
</dbReference>
<feature type="domain" description="Cytosolic endo-beta-N-acetylglucosaminidase TIM barrel" evidence="1">
    <location>
        <begin position="79"/>
        <end position="359"/>
    </location>
</feature>
<dbReference type="PANTHER" id="PTHR13246:SF1">
    <property type="entry name" value="CYTOSOLIC ENDO-BETA-N-ACETYLGLUCOSAMINIDASE"/>
    <property type="match status" value="1"/>
</dbReference>
<sequence length="581" mass="67741">MQLETMEVNERVVSPLKNLKELYNKIDSLVYWPGIFDLCKSTDYVYQGNDIDAYIDNPKRLQRNNVPKTIVCHDLKGGYLEDKYIDGSNEYNSYHFYHWNIVDTFIYFSHYFVTIPPFGWINAAHRHGVKILGTLITESAQGKEIWDEIFKSRNSVVKFADALIKIAQFYKFEGWLLNIENEINENNITQLVFFVQYLTENIHKKIDNSEIIWYDSVINTGRLSWQNELNEKNECFFNSCDGIFLNYTWTDSGLIESVIRANKQNRIKDIYVGLDVWGRGCPGGGGFNSAHALQRIREQGLSVAIFAPAWTYEYFGPKTFPRVENVFWAQLMQYLYIHVCTYDNERFITTFCRGAGKKYYEYGKQITYKDPTTNNVIERNSSFYNMAMQKHQVILTCPHLKFISMNILPPARRNDQSKKLETQKCTYETLHEKIKVLDNEIIFEDKADSFAGINCTQFTYDISYEGGGCIKLLSKNIRSYHRLFFVHVKFSKDIQARIIYRYYDEESSESNVQNSPVLLLRNNVGVKSFVPTETVQYGLEWKMSIFQTNVKFTHEIGVALTRIGSCYIGKIVLEPTTSRLT</sequence>
<dbReference type="Pfam" id="PF03644">
    <property type="entry name" value="Glyco_hydro_85"/>
    <property type="match status" value="1"/>
</dbReference>
<dbReference type="Gene3D" id="2.60.120.260">
    <property type="entry name" value="Galactose-binding domain-like"/>
    <property type="match status" value="1"/>
</dbReference>
<evidence type="ECO:0000313" key="3">
    <source>
        <dbReference type="RefSeq" id="XP_011498269.1"/>
    </source>
</evidence>
<dbReference type="Gene3D" id="3.20.20.80">
    <property type="entry name" value="Glycosidases"/>
    <property type="match status" value="1"/>
</dbReference>
<dbReference type="AlphaFoldDB" id="A0AAJ7DVT7"/>
<organism evidence="2 3">
    <name type="scientific">Ceratosolen solmsi marchali</name>
    <dbReference type="NCBI Taxonomy" id="326594"/>
    <lineage>
        <taxon>Eukaryota</taxon>
        <taxon>Metazoa</taxon>
        <taxon>Ecdysozoa</taxon>
        <taxon>Arthropoda</taxon>
        <taxon>Hexapoda</taxon>
        <taxon>Insecta</taxon>
        <taxon>Pterygota</taxon>
        <taxon>Neoptera</taxon>
        <taxon>Endopterygota</taxon>
        <taxon>Hymenoptera</taxon>
        <taxon>Apocrita</taxon>
        <taxon>Proctotrupomorpha</taxon>
        <taxon>Chalcidoidea</taxon>
        <taxon>Agaonidae</taxon>
        <taxon>Agaoninae</taxon>
        <taxon>Ceratosolen</taxon>
    </lineage>
</organism>
<dbReference type="GO" id="GO:0033925">
    <property type="term" value="F:mannosyl-glycoprotein endo-beta-N-acetylglucosaminidase activity"/>
    <property type="evidence" value="ECO:0007669"/>
    <property type="project" value="UniProtKB-EC"/>
</dbReference>
<proteinExistence type="predicted"/>
<dbReference type="GeneID" id="105362506"/>
<dbReference type="KEGG" id="csol:105362506"/>